<evidence type="ECO:0000256" key="3">
    <source>
        <dbReference type="ARBA" id="ARBA00023163"/>
    </source>
</evidence>
<comment type="caution">
    <text evidence="5">The sequence shown here is derived from an EMBL/GenBank/DDBJ whole genome shotgun (WGS) entry which is preliminary data.</text>
</comment>
<evidence type="ECO:0000256" key="1">
    <source>
        <dbReference type="ARBA" id="ARBA00023015"/>
    </source>
</evidence>
<organism evidence="5 6">
    <name type="scientific">Rhodonellum ikkaensis</name>
    <dbReference type="NCBI Taxonomy" id="336829"/>
    <lineage>
        <taxon>Bacteria</taxon>
        <taxon>Pseudomonadati</taxon>
        <taxon>Bacteroidota</taxon>
        <taxon>Cytophagia</taxon>
        <taxon>Cytophagales</taxon>
        <taxon>Cytophagaceae</taxon>
        <taxon>Rhodonellum</taxon>
    </lineage>
</organism>
<reference evidence="5 6" key="1">
    <citation type="submission" date="2016-10" db="EMBL/GenBank/DDBJ databases">
        <authorList>
            <person name="Varghese N."/>
            <person name="Submissions S."/>
        </authorList>
    </citation>
    <scope>NUCLEOTIDE SEQUENCE [LARGE SCALE GENOMIC DNA]</scope>
    <source>
        <strain evidence="5 6">DSM 17997</strain>
    </source>
</reference>
<accession>A0A1H3M2I3</accession>
<gene>
    <name evidence="5" type="ORF">SAMN05444412_102321</name>
</gene>
<sequence>MSKIIPFKIPKSQKEFLRFQIDEGKHFYGKLHQHPEWQLTLILEGKGQLMVGDYLGRFEPGDIYLLSSNVPHVFRSDEEYFASENQKKSRSNTLFFDFDALGKEIWAVEEFLALKQWMMTIKGCYSIQGKKKESIGRSIQRFGANAGLEKFLAALTILKSLQEMEALVQLNQMMPGKDYSELEGKRMGNVMQFILAESQRNIALHEVAEVANMSKEAFCRFFKERTGKTFTEFLNQLRIHKACHHLQESDLSVSQIAYQTGFQNLSNFNRAFKKYTHHTPKAFRKQVQF</sequence>
<evidence type="ECO:0000313" key="5">
    <source>
        <dbReference type="EMBL" id="SDY70920.1"/>
    </source>
</evidence>
<dbReference type="PANTHER" id="PTHR43280">
    <property type="entry name" value="ARAC-FAMILY TRANSCRIPTIONAL REGULATOR"/>
    <property type="match status" value="1"/>
</dbReference>
<evidence type="ECO:0000259" key="4">
    <source>
        <dbReference type="PROSITE" id="PS01124"/>
    </source>
</evidence>
<dbReference type="Pfam" id="PF12833">
    <property type="entry name" value="HTH_18"/>
    <property type="match status" value="1"/>
</dbReference>
<feature type="domain" description="HTH araC/xylS-type" evidence="4">
    <location>
        <begin position="188"/>
        <end position="286"/>
    </location>
</feature>
<keyword evidence="6" id="KW-1185">Reference proteome</keyword>
<dbReference type="InterPro" id="IPR009057">
    <property type="entry name" value="Homeodomain-like_sf"/>
</dbReference>
<dbReference type="SUPFAM" id="SSF51182">
    <property type="entry name" value="RmlC-like cupins"/>
    <property type="match status" value="1"/>
</dbReference>
<dbReference type="PANTHER" id="PTHR43280:SF27">
    <property type="entry name" value="TRANSCRIPTIONAL REGULATOR MTLR"/>
    <property type="match status" value="1"/>
</dbReference>
<evidence type="ECO:0000256" key="2">
    <source>
        <dbReference type="ARBA" id="ARBA00023125"/>
    </source>
</evidence>
<dbReference type="InterPro" id="IPR011051">
    <property type="entry name" value="RmlC_Cupin_sf"/>
</dbReference>
<keyword evidence="3" id="KW-0804">Transcription</keyword>
<dbReference type="EMBL" id="FNQC01000002">
    <property type="protein sequence ID" value="SDY70920.1"/>
    <property type="molecule type" value="Genomic_DNA"/>
</dbReference>
<dbReference type="Gene3D" id="2.60.120.10">
    <property type="entry name" value="Jelly Rolls"/>
    <property type="match status" value="1"/>
</dbReference>
<protein>
    <submittedName>
        <fullName evidence="5">Transcriptional regulator, AraC family</fullName>
    </submittedName>
</protein>
<keyword evidence="1" id="KW-0805">Transcription regulation</keyword>
<proteinExistence type="predicted"/>
<dbReference type="InterPro" id="IPR014710">
    <property type="entry name" value="RmlC-like_jellyroll"/>
</dbReference>
<dbReference type="Pfam" id="PF07883">
    <property type="entry name" value="Cupin_2"/>
    <property type="match status" value="1"/>
</dbReference>
<evidence type="ECO:0000313" key="6">
    <source>
        <dbReference type="Proteomes" id="UP000199663"/>
    </source>
</evidence>
<dbReference type="InterPro" id="IPR013096">
    <property type="entry name" value="Cupin_2"/>
</dbReference>
<dbReference type="RefSeq" id="WP_019596733.1">
    <property type="nucleotide sequence ID" value="NZ_FNQC01000002.1"/>
</dbReference>
<dbReference type="SUPFAM" id="SSF46689">
    <property type="entry name" value="Homeodomain-like"/>
    <property type="match status" value="2"/>
</dbReference>
<dbReference type="InterPro" id="IPR020449">
    <property type="entry name" value="Tscrpt_reg_AraC-type_HTH"/>
</dbReference>
<dbReference type="SMART" id="SM00342">
    <property type="entry name" value="HTH_ARAC"/>
    <property type="match status" value="1"/>
</dbReference>
<dbReference type="PRINTS" id="PR00032">
    <property type="entry name" value="HTHARAC"/>
</dbReference>
<dbReference type="Gene3D" id="1.10.10.60">
    <property type="entry name" value="Homeodomain-like"/>
    <property type="match status" value="2"/>
</dbReference>
<keyword evidence="2" id="KW-0238">DNA-binding</keyword>
<dbReference type="PROSITE" id="PS01124">
    <property type="entry name" value="HTH_ARAC_FAMILY_2"/>
    <property type="match status" value="1"/>
</dbReference>
<dbReference type="Proteomes" id="UP000199663">
    <property type="component" value="Unassembled WGS sequence"/>
</dbReference>
<dbReference type="InterPro" id="IPR018060">
    <property type="entry name" value="HTH_AraC"/>
</dbReference>
<name>A0A1H3M2I3_9BACT</name>